<name>A0A0P7IWC7_9RHOB</name>
<feature type="transmembrane region" description="Helical" evidence="2">
    <location>
        <begin position="20"/>
        <end position="42"/>
    </location>
</feature>
<accession>A0A0P7IWC7</accession>
<keyword evidence="1" id="KW-0175">Coiled coil</keyword>
<dbReference type="Proteomes" id="UP000050471">
    <property type="component" value="Unassembled WGS sequence"/>
</dbReference>
<reference evidence="3 4" key="1">
    <citation type="submission" date="2015-09" db="EMBL/GenBank/DDBJ databases">
        <title>Draft genome sequence of Aliiroseovarius crassostreae CV919-312TSm, the causative agent of Roseovarius Oyster Disease (formerly Juvenile Oyster Disease).</title>
        <authorList>
            <person name="Kessner L."/>
            <person name="Spinard E."/>
            <person name="Nelson D."/>
        </authorList>
    </citation>
    <scope>NUCLEOTIDE SEQUENCE [LARGE SCALE GENOMIC DNA]</scope>
    <source>
        <strain evidence="3 4">CV919-312</strain>
    </source>
</reference>
<comment type="caution">
    <text evidence="3">The sequence shown here is derived from an EMBL/GenBank/DDBJ whole genome shotgun (WGS) entry which is preliminary data.</text>
</comment>
<dbReference type="AlphaFoldDB" id="A0A0P7IWC7"/>
<dbReference type="RefSeq" id="WP_055190336.1">
    <property type="nucleotide sequence ID" value="NZ_FPBS01000027.1"/>
</dbReference>
<protein>
    <submittedName>
        <fullName evidence="3">Uncharacterized protein</fullName>
    </submittedName>
</protein>
<dbReference type="EMBL" id="LKBA01000006">
    <property type="protein sequence ID" value="KPN63718.1"/>
    <property type="molecule type" value="Genomic_DNA"/>
</dbReference>
<keyword evidence="2" id="KW-0472">Membrane</keyword>
<gene>
    <name evidence="3" type="ORF">AKJ29_13960</name>
</gene>
<evidence type="ECO:0000313" key="3">
    <source>
        <dbReference type="EMBL" id="KPN63718.1"/>
    </source>
</evidence>
<organism evidence="3 4">
    <name type="scientific">Aliiroseovarius crassostreae</name>
    <dbReference type="NCBI Taxonomy" id="154981"/>
    <lineage>
        <taxon>Bacteria</taxon>
        <taxon>Pseudomonadati</taxon>
        <taxon>Pseudomonadota</taxon>
        <taxon>Alphaproteobacteria</taxon>
        <taxon>Rhodobacterales</taxon>
        <taxon>Paracoccaceae</taxon>
        <taxon>Aliiroseovarius</taxon>
    </lineage>
</organism>
<sequence>MGDVLKDLMDAANNRIRSPFLGSILFVFLVVNWRPLFNLLFGDSPVLVRLAHFDNVTTWESLYLWPVVGGVVFALASPWLRYAGAWVAKKPVAHLKQLQDEAAHQHQIADIRRATELEERRAAEEEARERRKIEAAKREKEAEEVGGEELVEQLLNDAEGKLERKSIKESELVVGAVGLLVDVAGSKSGEIMLTTNPSNQTFLKRSESPVAKIGDAALRQLSRKEHLATSHYVDQLVQIGFLKPIHKDFSAPIKMIQYYQITHEGHEAADRFLTKINSVVRGA</sequence>
<feature type="transmembrane region" description="Helical" evidence="2">
    <location>
        <begin position="62"/>
        <end position="80"/>
    </location>
</feature>
<keyword evidence="4" id="KW-1185">Reference proteome</keyword>
<proteinExistence type="predicted"/>
<dbReference type="OrthoDB" id="1443905at2"/>
<keyword evidence="2" id="KW-1133">Transmembrane helix</keyword>
<evidence type="ECO:0000256" key="2">
    <source>
        <dbReference type="SAM" id="Phobius"/>
    </source>
</evidence>
<feature type="coiled-coil region" evidence="1">
    <location>
        <begin position="114"/>
        <end position="143"/>
    </location>
</feature>
<evidence type="ECO:0000256" key="1">
    <source>
        <dbReference type="SAM" id="Coils"/>
    </source>
</evidence>
<evidence type="ECO:0000313" key="4">
    <source>
        <dbReference type="Proteomes" id="UP000050471"/>
    </source>
</evidence>
<keyword evidence="2" id="KW-0812">Transmembrane</keyword>